<dbReference type="EMBL" id="OUUW01000001">
    <property type="protein sequence ID" value="SPP73154.1"/>
    <property type="molecule type" value="Genomic_DNA"/>
</dbReference>
<gene>
    <name evidence="5" type="ORF">DGUA_6G000584</name>
</gene>
<name>A0A3B0IYJ6_DROGU</name>
<evidence type="ECO:0000256" key="1">
    <source>
        <dbReference type="ARBA" id="ARBA00004173"/>
    </source>
</evidence>
<organism evidence="5 6">
    <name type="scientific">Drosophila guanche</name>
    <name type="common">Fruit fly</name>
    <dbReference type="NCBI Taxonomy" id="7266"/>
    <lineage>
        <taxon>Eukaryota</taxon>
        <taxon>Metazoa</taxon>
        <taxon>Ecdysozoa</taxon>
        <taxon>Arthropoda</taxon>
        <taxon>Hexapoda</taxon>
        <taxon>Insecta</taxon>
        <taxon>Pterygota</taxon>
        <taxon>Neoptera</taxon>
        <taxon>Endopterygota</taxon>
        <taxon>Diptera</taxon>
        <taxon>Brachycera</taxon>
        <taxon>Muscomorpha</taxon>
        <taxon>Ephydroidea</taxon>
        <taxon>Drosophilidae</taxon>
        <taxon>Drosophila</taxon>
        <taxon>Sophophora</taxon>
    </lineage>
</organism>
<evidence type="ECO:0000256" key="3">
    <source>
        <dbReference type="ARBA" id="ARBA00023128"/>
    </source>
</evidence>
<dbReference type="Proteomes" id="UP000268350">
    <property type="component" value="Unassembled WGS sequence"/>
</dbReference>
<proteinExistence type="inferred from homology"/>
<dbReference type="OrthoDB" id="20681at2759"/>
<dbReference type="PANTHER" id="PTHR21192">
    <property type="entry name" value="NUCLEAR PROTEIN E3-3"/>
    <property type="match status" value="1"/>
</dbReference>
<evidence type="ECO:0000313" key="6">
    <source>
        <dbReference type="Proteomes" id="UP000268350"/>
    </source>
</evidence>
<keyword evidence="6" id="KW-1185">Reference proteome</keyword>
<dbReference type="STRING" id="7266.A0A3B0IYJ6"/>
<dbReference type="SUPFAM" id="SSF64076">
    <property type="entry name" value="MTH938-like"/>
    <property type="match status" value="1"/>
</dbReference>
<protein>
    <recommendedName>
        <fullName evidence="2">NADH dehydrogenase [ubiquinone] 1 alpha subcomplex assembly factor 3</fullName>
    </recommendedName>
</protein>
<dbReference type="FunFam" id="3.40.1230.10:FF:000004">
    <property type="entry name" value="Blast:NADH dehydrogenase"/>
    <property type="match status" value="1"/>
</dbReference>
<dbReference type="GO" id="GO:0005743">
    <property type="term" value="C:mitochondrial inner membrane"/>
    <property type="evidence" value="ECO:0007669"/>
    <property type="project" value="TreeGrafter"/>
</dbReference>
<dbReference type="CDD" id="cd05125">
    <property type="entry name" value="Mth938_2P1-like"/>
    <property type="match status" value="1"/>
</dbReference>
<dbReference type="GO" id="GO:0032981">
    <property type="term" value="P:mitochondrial respiratory chain complex I assembly"/>
    <property type="evidence" value="ECO:0007669"/>
    <property type="project" value="InterPro"/>
</dbReference>
<reference evidence="6" key="1">
    <citation type="submission" date="2018-01" db="EMBL/GenBank/DDBJ databases">
        <authorList>
            <person name="Alioto T."/>
            <person name="Alioto T."/>
        </authorList>
    </citation>
    <scope>NUCLEOTIDE SEQUENCE [LARGE SCALE GENOMIC DNA]</scope>
</reference>
<dbReference type="InterPro" id="IPR036748">
    <property type="entry name" value="MTH938-like_sf"/>
</dbReference>
<comment type="similarity">
    <text evidence="4">Belongs to the NDUFAF3 family.</text>
</comment>
<dbReference type="PANTHER" id="PTHR21192:SF2">
    <property type="entry name" value="NADH DEHYDROGENASE [UBIQUINONE] 1 ALPHA SUBCOMPLEX ASSEMBLY FACTOR 3"/>
    <property type="match status" value="1"/>
</dbReference>
<evidence type="ECO:0000256" key="4">
    <source>
        <dbReference type="ARBA" id="ARBA00049984"/>
    </source>
</evidence>
<dbReference type="AlphaFoldDB" id="A0A3B0IYJ6"/>
<sequence>MVILIVEIYICFGFKQLLNSLIMIAQTLRSIAQRSRSLLLPHGSGCCRKLHTGLAVNFSKAYDYDGKTKVSIFNTETDLGLMITGYSQYGFRLNNDMVLIGPISVFPRSVLSWNVDTFEDINEESLSLFPTLDPKIDVLIIGIGDQSPTPTLSKRIVEFMKKYKINVEVLRTEQACATFNFLNAESRMVACALIPPLHLSYNENDILQTKLKQKELYETD</sequence>
<evidence type="ECO:0000313" key="5">
    <source>
        <dbReference type="EMBL" id="SPP73154.1"/>
    </source>
</evidence>
<dbReference type="Gene3D" id="3.40.1230.10">
    <property type="entry name" value="MTH938-like"/>
    <property type="match status" value="1"/>
</dbReference>
<comment type="subcellular location">
    <subcellularLocation>
        <location evidence="1">Mitochondrion</location>
    </subcellularLocation>
</comment>
<dbReference type="Pfam" id="PF04430">
    <property type="entry name" value="DUF498"/>
    <property type="match status" value="1"/>
</dbReference>
<dbReference type="InterPro" id="IPR007523">
    <property type="entry name" value="NDUFAF3/AAMDC"/>
</dbReference>
<accession>A0A3B0IYJ6</accession>
<keyword evidence="3" id="KW-0496">Mitochondrion</keyword>
<dbReference type="InterPro" id="IPR034095">
    <property type="entry name" value="NDUF3"/>
</dbReference>
<evidence type="ECO:0000256" key="2">
    <source>
        <dbReference type="ARBA" id="ARBA00021776"/>
    </source>
</evidence>